<name>A0A401PI16_SCYTO</name>
<accession>A0A401PI16</accession>
<evidence type="ECO:0000313" key="4">
    <source>
        <dbReference type="EMBL" id="GCB72775.1"/>
    </source>
</evidence>
<keyword evidence="1" id="KW-0539">Nucleus</keyword>
<evidence type="ECO:0000259" key="3">
    <source>
        <dbReference type="Pfam" id="PF08512"/>
    </source>
</evidence>
<dbReference type="GO" id="GO:0006281">
    <property type="term" value="P:DNA repair"/>
    <property type="evidence" value="ECO:0007669"/>
    <property type="project" value="UniProtKB-UniRule"/>
</dbReference>
<dbReference type="OrthoDB" id="9685642at2759"/>
<organism evidence="4 5">
    <name type="scientific">Scyliorhinus torazame</name>
    <name type="common">Cloudy catshark</name>
    <name type="synonym">Catulus torazame</name>
    <dbReference type="NCBI Taxonomy" id="75743"/>
    <lineage>
        <taxon>Eukaryota</taxon>
        <taxon>Metazoa</taxon>
        <taxon>Chordata</taxon>
        <taxon>Craniata</taxon>
        <taxon>Vertebrata</taxon>
        <taxon>Chondrichthyes</taxon>
        <taxon>Elasmobranchii</taxon>
        <taxon>Galeomorphii</taxon>
        <taxon>Galeoidea</taxon>
        <taxon>Carcharhiniformes</taxon>
        <taxon>Scyliorhinidae</taxon>
        <taxon>Scyliorhinus</taxon>
    </lineage>
</organism>
<sequence length="117" mass="13761">MTLDKVELVHFERAQFHLKNFDMVIFYKDYSKKVTHDQHHPSHFTQPHQGVLNSCDLKYTEGVQSLNWTMIMKTIVDNFEGFLEQGSWSFLEPEGDGNEVEEHDSESELEDKLFNPL</sequence>
<feature type="domain" description="Histone chaperone RTT106/FACT complex subunit SPT16-like middle" evidence="3">
    <location>
        <begin position="1"/>
        <end position="35"/>
    </location>
</feature>
<feature type="region of interest" description="Disordered" evidence="2">
    <location>
        <begin position="92"/>
        <end position="117"/>
    </location>
</feature>
<comment type="subcellular location">
    <subcellularLocation>
        <location evidence="1">Nucleus</location>
    </subcellularLocation>
    <subcellularLocation>
        <location evidence="1">Chromosome</location>
    </subcellularLocation>
</comment>
<proteinExistence type="inferred from homology"/>
<dbReference type="PANTHER" id="PTHR13980:SF15">
    <property type="entry name" value="FACT COMPLEX SUBUNIT SPT16"/>
    <property type="match status" value="1"/>
</dbReference>
<evidence type="ECO:0000313" key="5">
    <source>
        <dbReference type="Proteomes" id="UP000288216"/>
    </source>
</evidence>
<dbReference type="Pfam" id="PF08512">
    <property type="entry name" value="Rttp106-like_middle"/>
    <property type="match status" value="1"/>
</dbReference>
<dbReference type="GO" id="GO:0006368">
    <property type="term" value="P:transcription elongation by RNA polymerase II"/>
    <property type="evidence" value="ECO:0007669"/>
    <property type="project" value="TreeGrafter"/>
</dbReference>
<dbReference type="Proteomes" id="UP000288216">
    <property type="component" value="Unassembled WGS sequence"/>
</dbReference>
<comment type="caution">
    <text evidence="4">The sequence shown here is derived from an EMBL/GenBank/DDBJ whole genome shotgun (WGS) entry which is preliminary data.</text>
</comment>
<comment type="similarity">
    <text evidence="1">Belongs to the peptidase M24 family. SPT16 subfamily.</text>
</comment>
<dbReference type="STRING" id="75743.A0A401PI16"/>
<keyword evidence="1" id="KW-0235">DNA replication</keyword>
<evidence type="ECO:0000256" key="2">
    <source>
        <dbReference type="SAM" id="MobiDB-lite"/>
    </source>
</evidence>
<dbReference type="GO" id="GO:0031491">
    <property type="term" value="F:nucleosome binding"/>
    <property type="evidence" value="ECO:0007669"/>
    <property type="project" value="TreeGrafter"/>
</dbReference>
<keyword evidence="1" id="KW-0227">DNA damage</keyword>
<keyword evidence="1" id="KW-0805">Transcription regulation</keyword>
<feature type="compositionally biased region" description="Acidic residues" evidence="2">
    <location>
        <begin position="93"/>
        <end position="109"/>
    </location>
</feature>
<dbReference type="InterPro" id="IPR013719">
    <property type="entry name" value="RTT106/SPT16-like_middle_dom"/>
</dbReference>
<dbReference type="InterPro" id="IPR011993">
    <property type="entry name" value="PH-like_dom_sf"/>
</dbReference>
<dbReference type="Gene3D" id="2.30.29.30">
    <property type="entry name" value="Pleckstrin-homology domain (PH domain)/Phosphotyrosine-binding domain (PTB)"/>
    <property type="match status" value="1"/>
</dbReference>
<dbReference type="AlphaFoldDB" id="A0A401PI16"/>
<dbReference type="GO" id="GO:0035101">
    <property type="term" value="C:FACT complex"/>
    <property type="evidence" value="ECO:0007669"/>
    <property type="project" value="UniProtKB-UniRule"/>
</dbReference>
<comment type="subunit">
    <text evidence="1">Component of the FACT complex.</text>
</comment>
<dbReference type="PANTHER" id="PTHR13980">
    <property type="entry name" value="CDC68 RELATED"/>
    <property type="match status" value="1"/>
</dbReference>
<comment type="function">
    <text evidence="1">Component of the FACT complex, a general chromatin factor that acts to reorganize nucleosomes. The FACT complex is involved in multiple processes that require DNA as a template such as mRNA elongation, DNA replication and DNA repair. During transcription elongation the FACT complex acts as a histone chaperone that both destabilizes and restores nucleosomal structure. It facilitates the passage of RNA polymerase II and transcription by promoting the dissociation of one histone H2A-H2B dimer from the nucleosome, then subsequently promotes the reestablishment of the nucleosome following the passage of RNA polymerase II.</text>
</comment>
<gene>
    <name evidence="4" type="ORF">scyTo_0006459</name>
</gene>
<keyword evidence="1" id="KW-0234">DNA repair</keyword>
<reference evidence="4 5" key="1">
    <citation type="journal article" date="2018" name="Nat. Ecol. Evol.">
        <title>Shark genomes provide insights into elasmobranch evolution and the origin of vertebrates.</title>
        <authorList>
            <person name="Hara Y"/>
            <person name="Yamaguchi K"/>
            <person name="Onimaru K"/>
            <person name="Kadota M"/>
            <person name="Koyanagi M"/>
            <person name="Keeley SD"/>
            <person name="Tatsumi K"/>
            <person name="Tanaka K"/>
            <person name="Motone F"/>
            <person name="Kageyama Y"/>
            <person name="Nozu R"/>
            <person name="Adachi N"/>
            <person name="Nishimura O"/>
            <person name="Nakagawa R"/>
            <person name="Tanegashima C"/>
            <person name="Kiyatake I"/>
            <person name="Matsumoto R"/>
            <person name="Murakumo K"/>
            <person name="Nishida K"/>
            <person name="Terakita A"/>
            <person name="Kuratani S"/>
            <person name="Sato K"/>
            <person name="Hyodo S Kuraku.S."/>
        </authorList>
    </citation>
    <scope>NUCLEOTIDE SEQUENCE [LARGE SCALE GENOMIC DNA]</scope>
</reference>
<keyword evidence="5" id="KW-1185">Reference proteome</keyword>
<dbReference type="InterPro" id="IPR040258">
    <property type="entry name" value="Spt16"/>
</dbReference>
<keyword evidence="1" id="KW-0804">Transcription</keyword>
<evidence type="ECO:0000256" key="1">
    <source>
        <dbReference type="RuleBase" id="RU367052"/>
    </source>
</evidence>
<keyword evidence="1" id="KW-0158">Chromosome</keyword>
<protein>
    <recommendedName>
        <fullName evidence="1">FACT complex subunit</fullName>
    </recommendedName>
</protein>
<dbReference type="GO" id="GO:0006260">
    <property type="term" value="P:DNA replication"/>
    <property type="evidence" value="ECO:0007669"/>
    <property type="project" value="UniProtKB-KW"/>
</dbReference>
<dbReference type="EMBL" id="BFAA01002182">
    <property type="protein sequence ID" value="GCB72775.1"/>
    <property type="molecule type" value="Genomic_DNA"/>
</dbReference>